<feature type="compositionally biased region" description="Pro residues" evidence="1">
    <location>
        <begin position="54"/>
        <end position="68"/>
    </location>
</feature>
<accession>A0A4Y3KKZ0</accession>
<dbReference type="PROSITE" id="PS51257">
    <property type="entry name" value="PROKAR_LIPOPROTEIN"/>
    <property type="match status" value="1"/>
</dbReference>
<protein>
    <recommendedName>
        <fullName evidence="2">Peptidase M15C domain-containing protein</fullName>
    </recommendedName>
</protein>
<dbReference type="InterPro" id="IPR009045">
    <property type="entry name" value="Zn_M74/Hedgehog-like"/>
</dbReference>
<dbReference type="RefSeq" id="WP_141369391.1">
    <property type="nucleotide sequence ID" value="NZ_BJLQ01000007.1"/>
</dbReference>
<keyword evidence="4" id="KW-1185">Reference proteome</keyword>
<evidence type="ECO:0000313" key="3">
    <source>
        <dbReference type="EMBL" id="GEA83785.1"/>
    </source>
</evidence>
<dbReference type="GO" id="GO:0008233">
    <property type="term" value="F:peptidase activity"/>
    <property type="evidence" value="ECO:0007669"/>
    <property type="project" value="InterPro"/>
</dbReference>
<dbReference type="EMBL" id="BJLQ01000007">
    <property type="protein sequence ID" value="GEA83785.1"/>
    <property type="molecule type" value="Genomic_DNA"/>
</dbReference>
<name>A0A4Y3KKZ0_9CELL</name>
<feature type="domain" description="Peptidase M15C" evidence="2">
    <location>
        <begin position="191"/>
        <end position="268"/>
    </location>
</feature>
<dbReference type="Gene3D" id="3.30.1380.10">
    <property type="match status" value="1"/>
</dbReference>
<dbReference type="OrthoDB" id="9799970at2"/>
<dbReference type="AlphaFoldDB" id="A0A4Y3KKZ0"/>
<proteinExistence type="predicted"/>
<feature type="region of interest" description="Disordered" evidence="1">
    <location>
        <begin position="24"/>
        <end position="89"/>
    </location>
</feature>
<evidence type="ECO:0000313" key="4">
    <source>
        <dbReference type="Proteomes" id="UP000320461"/>
    </source>
</evidence>
<organism evidence="3 4">
    <name type="scientific">Cellulomonas gelida</name>
    <dbReference type="NCBI Taxonomy" id="1712"/>
    <lineage>
        <taxon>Bacteria</taxon>
        <taxon>Bacillati</taxon>
        <taxon>Actinomycetota</taxon>
        <taxon>Actinomycetes</taxon>
        <taxon>Micrococcales</taxon>
        <taxon>Cellulomonadaceae</taxon>
        <taxon>Cellulomonas</taxon>
    </lineage>
</organism>
<dbReference type="SUPFAM" id="SSF55166">
    <property type="entry name" value="Hedgehog/DD-peptidase"/>
    <property type="match status" value="1"/>
</dbReference>
<dbReference type="Proteomes" id="UP000320461">
    <property type="component" value="Unassembled WGS sequence"/>
</dbReference>
<feature type="compositionally biased region" description="Low complexity" evidence="1">
    <location>
        <begin position="40"/>
        <end position="53"/>
    </location>
</feature>
<dbReference type="Pfam" id="PF13539">
    <property type="entry name" value="Peptidase_M15_4"/>
    <property type="match status" value="1"/>
</dbReference>
<gene>
    <name evidence="3" type="ORF">CGE01nite_10360</name>
</gene>
<dbReference type="InterPro" id="IPR039561">
    <property type="entry name" value="Peptidase_M15C"/>
</dbReference>
<sequence length="272" mass="28702">MDERGPLRTLVVLALAGGLTGVAACTAGESDDGADPASSARPPTTSLARTPTPSASPSPTPSPSPSPSQRPSAGPSRSPTPAAPTFTSSVTTIDDEIAVRMHASWRRGCPVPLADLRYVQVSHVDFDGVVRQGELVVHEDLADGIVDVFARLFALGYPIRSMRLVDDFGADDTASMDADNTSAFNCRAITGGTAWSEHAYGRALDLNPVENPYVIGSHVAPRAGRAFVDRAPAPGVIRADDEVVRAFAAAGWRWGGYWDSPTDYQHFSTTGR</sequence>
<comment type="caution">
    <text evidence="3">The sequence shown here is derived from an EMBL/GenBank/DDBJ whole genome shotgun (WGS) entry which is preliminary data.</text>
</comment>
<evidence type="ECO:0000256" key="1">
    <source>
        <dbReference type="SAM" id="MobiDB-lite"/>
    </source>
</evidence>
<reference evidence="3 4" key="1">
    <citation type="submission" date="2019-06" db="EMBL/GenBank/DDBJ databases">
        <title>Whole genome shotgun sequence of Cellulomonas gelida NBRC 3748.</title>
        <authorList>
            <person name="Hosoyama A."/>
            <person name="Uohara A."/>
            <person name="Ohji S."/>
            <person name="Ichikawa N."/>
        </authorList>
    </citation>
    <scope>NUCLEOTIDE SEQUENCE [LARGE SCALE GENOMIC DNA]</scope>
    <source>
        <strain evidence="3 4">NBRC 3748</strain>
    </source>
</reference>
<evidence type="ECO:0000259" key="2">
    <source>
        <dbReference type="Pfam" id="PF13539"/>
    </source>
</evidence>
<feature type="compositionally biased region" description="Low complexity" evidence="1">
    <location>
        <begin position="69"/>
        <end position="79"/>
    </location>
</feature>